<dbReference type="EMBL" id="UAUF01000014">
    <property type="protein sequence ID" value="SPZ11875.1"/>
    <property type="molecule type" value="Genomic_DNA"/>
</dbReference>
<dbReference type="Proteomes" id="UP000250443">
    <property type="component" value="Unassembled WGS sequence"/>
</dbReference>
<organism evidence="2 3">
    <name type="scientific">Pseudomonas luteola</name>
    <dbReference type="NCBI Taxonomy" id="47886"/>
    <lineage>
        <taxon>Bacteria</taxon>
        <taxon>Pseudomonadati</taxon>
        <taxon>Pseudomonadota</taxon>
        <taxon>Gammaproteobacteria</taxon>
        <taxon>Pseudomonadales</taxon>
        <taxon>Pseudomonadaceae</taxon>
        <taxon>Pseudomonas</taxon>
    </lineage>
</organism>
<name>A0A2X2DI41_PSELU</name>
<evidence type="ECO:0000313" key="2">
    <source>
        <dbReference type="EMBL" id="SPZ11875.1"/>
    </source>
</evidence>
<proteinExistence type="predicted"/>
<accession>A0A2X2DI41</accession>
<gene>
    <name evidence="1" type="ORF">IRZ65_18095</name>
    <name evidence="2" type="ORF">NCTC11842_04131</name>
</gene>
<evidence type="ECO:0000313" key="4">
    <source>
        <dbReference type="Proteomes" id="UP000626180"/>
    </source>
</evidence>
<dbReference type="Proteomes" id="UP000626180">
    <property type="component" value="Unassembled WGS sequence"/>
</dbReference>
<sequence length="207" mass="23460">MPLSAEVRWFWPALPGTDLIDWFHQSDLWDQPPGGGIRKMHHYLRDASQSDLGIKTRGDSTVEVKGLVIPDWHTLDVSPFRGPVELWHKWHSEALTLTPHPTVAVQKQRWLRLFTVEQAALREIALDENESPYEAMPSAGCTVELTQLWVDGHAAGWTLGLEAFGDRHVLAAHLNAVAAYLGTRCPPRWPEATRNHYPGWLKQQVEP</sequence>
<dbReference type="EMBL" id="JADMCD010000010">
    <property type="protein sequence ID" value="MBF8642593.1"/>
    <property type="molecule type" value="Genomic_DNA"/>
</dbReference>
<protein>
    <submittedName>
        <fullName evidence="2">Uncharacterized protein</fullName>
    </submittedName>
</protein>
<reference evidence="1 4" key="2">
    <citation type="submission" date="2020-10" db="EMBL/GenBank/DDBJ databases">
        <title>Genome sequences of Pseudomonas isolates.</title>
        <authorList>
            <person name="Wessels L."/>
            <person name="Reich F."/>
            <person name="Hammerl J."/>
        </authorList>
    </citation>
    <scope>NUCLEOTIDE SEQUENCE [LARGE SCALE GENOMIC DNA]</scope>
    <source>
        <strain evidence="1 4">20-MO00624-0</strain>
    </source>
</reference>
<evidence type="ECO:0000313" key="1">
    <source>
        <dbReference type="EMBL" id="MBF8642593.1"/>
    </source>
</evidence>
<evidence type="ECO:0000313" key="3">
    <source>
        <dbReference type="Proteomes" id="UP000250443"/>
    </source>
</evidence>
<keyword evidence="4" id="KW-1185">Reference proteome</keyword>
<reference evidence="2 3" key="1">
    <citation type="submission" date="2018-06" db="EMBL/GenBank/DDBJ databases">
        <authorList>
            <consortium name="Pathogen Informatics"/>
            <person name="Doyle S."/>
        </authorList>
    </citation>
    <scope>NUCLEOTIDE SEQUENCE [LARGE SCALE GENOMIC DNA]</scope>
    <source>
        <strain evidence="2 3">NCTC11842</strain>
    </source>
</reference>
<dbReference type="RefSeq" id="WP_010795885.1">
    <property type="nucleotide sequence ID" value="NZ_CP069262.1"/>
</dbReference>
<dbReference type="AlphaFoldDB" id="A0A2X2DI41"/>